<evidence type="ECO:0000256" key="5">
    <source>
        <dbReference type="HAMAP-Rule" id="MF_00376"/>
    </source>
</evidence>
<dbReference type="SUPFAM" id="SSF52540">
    <property type="entry name" value="P-loop containing nucleoside triphosphate hydrolases"/>
    <property type="match status" value="1"/>
</dbReference>
<dbReference type="Gene3D" id="3.40.50.300">
    <property type="entry name" value="P-loop containing nucleotide triphosphate hydrolases"/>
    <property type="match status" value="1"/>
</dbReference>
<keyword evidence="8" id="KW-1185">Reference proteome</keyword>
<dbReference type="RefSeq" id="WP_348387211.1">
    <property type="nucleotide sequence ID" value="NZ_CP134146.1"/>
</dbReference>
<dbReference type="PANTHER" id="PTHR10695:SF46">
    <property type="entry name" value="BIFUNCTIONAL COENZYME A SYNTHASE-RELATED"/>
    <property type="match status" value="1"/>
</dbReference>
<comment type="similarity">
    <text evidence="1 5">Belongs to the CoaE family.</text>
</comment>
<dbReference type="PROSITE" id="PS51219">
    <property type="entry name" value="DPCK"/>
    <property type="match status" value="1"/>
</dbReference>
<dbReference type="InterPro" id="IPR027417">
    <property type="entry name" value="P-loop_NTPase"/>
</dbReference>
<keyword evidence="2 5" id="KW-0547">Nucleotide-binding</keyword>
<evidence type="ECO:0000256" key="3">
    <source>
        <dbReference type="ARBA" id="ARBA00022840"/>
    </source>
</evidence>
<gene>
    <name evidence="5 7" type="primary">coaE</name>
    <name evidence="7" type="ORF">RI845_16195</name>
</gene>
<dbReference type="NCBIfam" id="TIGR00152">
    <property type="entry name" value="dephospho-CoA kinase"/>
    <property type="match status" value="1"/>
</dbReference>
<keyword evidence="5 7" id="KW-0808">Transferase</keyword>
<evidence type="ECO:0000256" key="6">
    <source>
        <dbReference type="NCBIfam" id="TIGR00152"/>
    </source>
</evidence>
<comment type="pathway">
    <text evidence="5">Cofactor biosynthesis; coenzyme A biosynthesis; CoA from (R)-pantothenate: step 5/5.</text>
</comment>
<dbReference type="Proteomes" id="UP001248581">
    <property type="component" value="Chromosome"/>
</dbReference>
<dbReference type="EC" id="2.7.1.24" evidence="5 6"/>
<name>A0ABY9TIK7_9GAMM</name>
<accession>A0ABY9TIK7</accession>
<dbReference type="InterPro" id="IPR001977">
    <property type="entry name" value="Depp_CoAkinase"/>
</dbReference>
<evidence type="ECO:0000256" key="4">
    <source>
        <dbReference type="ARBA" id="ARBA00022993"/>
    </source>
</evidence>
<dbReference type="PANTHER" id="PTHR10695">
    <property type="entry name" value="DEPHOSPHO-COA KINASE-RELATED"/>
    <property type="match status" value="1"/>
</dbReference>
<keyword evidence="3 5" id="KW-0067">ATP-binding</keyword>
<proteinExistence type="inferred from homology"/>
<sequence length="201" mass="22220">MSKLVIGLTGGIGSGKTTVADIFCEYGIDIIDADIVAREVVEPGTPALNQIAEYFGFDFILADGSLDRTQLRHKVFASETDKAWLNALLHPLIRHAMAEQCKTAKSPYCFLVAPLLIENSINKTVEKVLVVDVKPETQISRTVSRDNNTAAQVQKILDAQVSREERLAHADYVINNDDCSIEELKAQVEVLHREFLKLVVG</sequence>
<dbReference type="EMBL" id="CP134146">
    <property type="protein sequence ID" value="WNC68053.1"/>
    <property type="molecule type" value="Genomic_DNA"/>
</dbReference>
<evidence type="ECO:0000313" key="7">
    <source>
        <dbReference type="EMBL" id="WNC68053.1"/>
    </source>
</evidence>
<evidence type="ECO:0000256" key="2">
    <source>
        <dbReference type="ARBA" id="ARBA00022741"/>
    </source>
</evidence>
<dbReference type="CDD" id="cd02022">
    <property type="entry name" value="DPCK"/>
    <property type="match status" value="1"/>
</dbReference>
<reference evidence="8" key="1">
    <citation type="submission" date="2023-09" db="EMBL/GenBank/DDBJ databases">
        <authorList>
            <person name="Li S."/>
            <person name="Li X."/>
            <person name="Zhang C."/>
            <person name="Zhao Z."/>
        </authorList>
    </citation>
    <scope>NUCLEOTIDE SEQUENCE [LARGE SCALE GENOMIC DNA]</scope>
    <source>
        <strain evidence="8">SQ345</strain>
    </source>
</reference>
<dbReference type="GO" id="GO:0004140">
    <property type="term" value="F:dephospho-CoA kinase activity"/>
    <property type="evidence" value="ECO:0007669"/>
    <property type="project" value="UniProtKB-EC"/>
</dbReference>
<keyword evidence="4 5" id="KW-0173">Coenzyme A biosynthesis</keyword>
<evidence type="ECO:0000256" key="1">
    <source>
        <dbReference type="ARBA" id="ARBA00009018"/>
    </source>
</evidence>
<feature type="binding site" evidence="5">
    <location>
        <begin position="13"/>
        <end position="18"/>
    </location>
    <ligand>
        <name>ATP</name>
        <dbReference type="ChEBI" id="CHEBI:30616"/>
    </ligand>
</feature>
<comment type="function">
    <text evidence="5">Catalyzes the phosphorylation of the 3'-hydroxyl group of dephosphocoenzyme A to form coenzyme A.</text>
</comment>
<comment type="subcellular location">
    <subcellularLocation>
        <location evidence="5">Cytoplasm</location>
    </subcellularLocation>
</comment>
<dbReference type="Pfam" id="PF01121">
    <property type="entry name" value="CoaE"/>
    <property type="match status" value="1"/>
</dbReference>
<keyword evidence="5" id="KW-0963">Cytoplasm</keyword>
<dbReference type="HAMAP" id="MF_00376">
    <property type="entry name" value="Dephospho_CoA_kinase"/>
    <property type="match status" value="1"/>
</dbReference>
<evidence type="ECO:0000313" key="8">
    <source>
        <dbReference type="Proteomes" id="UP001248581"/>
    </source>
</evidence>
<keyword evidence="5 7" id="KW-0418">Kinase</keyword>
<comment type="catalytic activity">
    <reaction evidence="5">
        <text>3'-dephospho-CoA + ATP = ADP + CoA + H(+)</text>
        <dbReference type="Rhea" id="RHEA:18245"/>
        <dbReference type="ChEBI" id="CHEBI:15378"/>
        <dbReference type="ChEBI" id="CHEBI:30616"/>
        <dbReference type="ChEBI" id="CHEBI:57287"/>
        <dbReference type="ChEBI" id="CHEBI:57328"/>
        <dbReference type="ChEBI" id="CHEBI:456216"/>
        <dbReference type="EC" id="2.7.1.24"/>
    </reaction>
</comment>
<organism evidence="7 8">
    <name type="scientific">Thalassotalea nanhaiensis</name>
    <dbReference type="NCBI Taxonomy" id="3065648"/>
    <lineage>
        <taxon>Bacteria</taxon>
        <taxon>Pseudomonadati</taxon>
        <taxon>Pseudomonadota</taxon>
        <taxon>Gammaproteobacteria</taxon>
        <taxon>Alteromonadales</taxon>
        <taxon>Colwelliaceae</taxon>
        <taxon>Thalassotalea</taxon>
    </lineage>
</organism>
<protein>
    <recommendedName>
        <fullName evidence="5 6">Dephospho-CoA kinase</fullName>
        <ecNumber evidence="5 6">2.7.1.24</ecNumber>
    </recommendedName>
    <alternativeName>
        <fullName evidence="5">Dephosphocoenzyme A kinase</fullName>
    </alternativeName>
</protein>